<dbReference type="AlphaFoldDB" id="A0A8I6TGN3"/>
<dbReference type="KEGG" id="clec:106670471"/>
<proteinExistence type="predicted"/>
<sequence>MYVMELKDLLTELRVYLGETLSCEKLSPNAEEIRQKLFIRLSQTTNMPAKPVMSTLHNSGTYLDMSRASTLPSISTHSSGDINCYEAMSEPTSTSCVAKSGKLGRKERFLWLGQTRKCWGVLIGQKLSLYSSQGETRPNSVLKLEGYQARESNCKNGLVLELFSPGNKTYQFVVQDKEELNSWIEAVNEHCGKRMLPPPPPPLPSSPPPVQELYDTPDSRIRPVTPNSRQEYESMNDSFYHIIPDHKISQEVLYKNLMQENIKEELESSYYNLVPRRTEEIYQTISETEKSTGKSKEKSFERGNENRIQAIIKAMEASIAEAQLYEPVESSQELSR</sequence>
<feature type="domain" description="PH" evidence="2">
    <location>
        <begin position="96"/>
        <end position="192"/>
    </location>
</feature>
<dbReference type="Gene3D" id="2.30.29.30">
    <property type="entry name" value="Pleckstrin-homology domain (PH domain)/Phosphotyrosine-binding domain (PTB)"/>
    <property type="match status" value="1"/>
</dbReference>
<accession>A0A8I6TGN3</accession>
<feature type="region of interest" description="Disordered" evidence="1">
    <location>
        <begin position="196"/>
        <end position="226"/>
    </location>
</feature>
<dbReference type="RefSeq" id="XP_014256352.1">
    <property type="nucleotide sequence ID" value="XM_014400866.2"/>
</dbReference>
<evidence type="ECO:0000313" key="3">
    <source>
        <dbReference type="EnsemblMetazoa" id="XP_014256352.1"/>
    </source>
</evidence>
<dbReference type="InterPro" id="IPR001849">
    <property type="entry name" value="PH_domain"/>
</dbReference>
<dbReference type="InterPro" id="IPR011993">
    <property type="entry name" value="PH-like_dom_sf"/>
</dbReference>
<name>A0A8I6TGN3_CIMLE</name>
<dbReference type="SUPFAM" id="SSF50729">
    <property type="entry name" value="PH domain-like"/>
    <property type="match status" value="1"/>
</dbReference>
<dbReference type="OMA" id="NIRTAPQ"/>
<dbReference type="PROSITE" id="PS50003">
    <property type="entry name" value="PH_DOMAIN"/>
    <property type="match status" value="1"/>
</dbReference>
<dbReference type="EnsemblMetazoa" id="XM_014400866.2">
    <property type="protein sequence ID" value="XP_014256352.1"/>
    <property type="gene ID" value="LOC106670471"/>
</dbReference>
<reference evidence="3" key="1">
    <citation type="submission" date="2022-01" db="UniProtKB">
        <authorList>
            <consortium name="EnsemblMetazoa"/>
        </authorList>
    </citation>
    <scope>IDENTIFICATION</scope>
</reference>
<feature type="compositionally biased region" description="Pro residues" evidence="1">
    <location>
        <begin position="196"/>
        <end position="210"/>
    </location>
</feature>
<dbReference type="Proteomes" id="UP000494040">
    <property type="component" value="Unassembled WGS sequence"/>
</dbReference>
<evidence type="ECO:0000313" key="4">
    <source>
        <dbReference type="Proteomes" id="UP000494040"/>
    </source>
</evidence>
<keyword evidence="4" id="KW-1185">Reference proteome</keyword>
<dbReference type="SMART" id="SM00233">
    <property type="entry name" value="PH"/>
    <property type="match status" value="1"/>
</dbReference>
<organism evidence="3 4">
    <name type="scientific">Cimex lectularius</name>
    <name type="common">Bed bug</name>
    <name type="synonym">Acanthia lectularia</name>
    <dbReference type="NCBI Taxonomy" id="79782"/>
    <lineage>
        <taxon>Eukaryota</taxon>
        <taxon>Metazoa</taxon>
        <taxon>Ecdysozoa</taxon>
        <taxon>Arthropoda</taxon>
        <taxon>Hexapoda</taxon>
        <taxon>Insecta</taxon>
        <taxon>Pterygota</taxon>
        <taxon>Neoptera</taxon>
        <taxon>Paraneoptera</taxon>
        <taxon>Hemiptera</taxon>
        <taxon>Heteroptera</taxon>
        <taxon>Panheteroptera</taxon>
        <taxon>Cimicomorpha</taxon>
        <taxon>Cimicidae</taxon>
        <taxon>Cimex</taxon>
    </lineage>
</organism>
<evidence type="ECO:0000256" key="1">
    <source>
        <dbReference type="SAM" id="MobiDB-lite"/>
    </source>
</evidence>
<protein>
    <recommendedName>
        <fullName evidence="2">PH domain-containing protein</fullName>
    </recommendedName>
</protein>
<dbReference type="Pfam" id="PF00169">
    <property type="entry name" value="PH"/>
    <property type="match status" value="1"/>
</dbReference>
<dbReference type="OrthoDB" id="243840at2759"/>
<dbReference type="GeneID" id="106670471"/>
<evidence type="ECO:0000259" key="2">
    <source>
        <dbReference type="PROSITE" id="PS50003"/>
    </source>
</evidence>